<organism evidence="2 3">
    <name type="scientific">Variovorax ginsengisoli</name>
    <dbReference type="NCBI Taxonomy" id="363844"/>
    <lineage>
        <taxon>Bacteria</taxon>
        <taxon>Pseudomonadati</taxon>
        <taxon>Pseudomonadota</taxon>
        <taxon>Betaproteobacteria</taxon>
        <taxon>Burkholderiales</taxon>
        <taxon>Comamonadaceae</taxon>
        <taxon>Variovorax</taxon>
    </lineage>
</organism>
<reference evidence="2 3" key="1">
    <citation type="submission" date="2023-07" db="EMBL/GenBank/DDBJ databases">
        <title>Sorghum-associated microbial communities from plants grown in Nebraska, USA.</title>
        <authorList>
            <person name="Schachtman D."/>
        </authorList>
    </citation>
    <scope>NUCLEOTIDE SEQUENCE [LARGE SCALE GENOMIC DNA]</scope>
    <source>
        <strain evidence="2 3">DS1607</strain>
    </source>
</reference>
<evidence type="ECO:0000256" key="1">
    <source>
        <dbReference type="SAM" id="Phobius"/>
    </source>
</evidence>
<comment type="caution">
    <text evidence="2">The sequence shown here is derived from an EMBL/GenBank/DDBJ whole genome shotgun (WGS) entry which is preliminary data.</text>
</comment>
<keyword evidence="1" id="KW-1133">Transmembrane helix</keyword>
<gene>
    <name evidence="2" type="ORF">J2W36_003097</name>
</gene>
<evidence type="ECO:0000313" key="3">
    <source>
        <dbReference type="Proteomes" id="UP001226867"/>
    </source>
</evidence>
<evidence type="ECO:0000313" key="2">
    <source>
        <dbReference type="EMBL" id="MDP9900831.1"/>
    </source>
</evidence>
<keyword evidence="3" id="KW-1185">Reference proteome</keyword>
<dbReference type="Proteomes" id="UP001226867">
    <property type="component" value="Unassembled WGS sequence"/>
</dbReference>
<dbReference type="RefSeq" id="WP_307690620.1">
    <property type="nucleotide sequence ID" value="NZ_JAUSRO010000009.1"/>
</dbReference>
<feature type="transmembrane region" description="Helical" evidence="1">
    <location>
        <begin position="68"/>
        <end position="86"/>
    </location>
</feature>
<dbReference type="EMBL" id="JAUSRO010000009">
    <property type="protein sequence ID" value="MDP9900831.1"/>
    <property type="molecule type" value="Genomic_DNA"/>
</dbReference>
<keyword evidence="1" id="KW-0812">Transmembrane</keyword>
<sequence length="89" mass="10047">MPFVPPFGSFGYIQLRFDSFLVSHGQRRIRSSFVMRVKLDSIPMSPISENDLWVETEPGFGWQSLRDLALSVLVVAAISLIVSFLVRTS</sequence>
<keyword evidence="1" id="KW-0472">Membrane</keyword>
<accession>A0ABT9S902</accession>
<protein>
    <submittedName>
        <fullName evidence="2">Uncharacterized protein</fullName>
    </submittedName>
</protein>
<proteinExistence type="predicted"/>
<name>A0ABT9S902_9BURK</name>